<dbReference type="InterPro" id="IPR003841">
    <property type="entry name" value="Na/Pi_transpt"/>
</dbReference>
<evidence type="ECO:0000256" key="3">
    <source>
        <dbReference type="ARBA" id="ARBA00022692"/>
    </source>
</evidence>
<dbReference type="OrthoDB" id="9763003at2"/>
<sequence>MLENIDIWKFAAGLGLFLFGMTQLENGVKELAGRSFKTFIKKHTKNKFKAIFGGALITAVLQSSSVVSLMLLAFVGAGVISMKSALGVIIGSNLGTTFTGWLVTALGFKMDIQNFVMPFIAFGALLVVLFPKQKTVFNSGLLVLGMAFLFLGLDFMKESVMLLAETFDISSFANFKPIVFLLVGFVFTAIIQSSSASMVITLSALHAGIIGFEAAAAMVIGSDLGTTITVLLGSISGTAAKKRVALGHFFFNLATDTMAFLVMKWLILLITVVFGVTDQLFGLVIFHSTFNILGIILFIPFINQFARFLEKRYSQDDQRVSLFIYKSTVDVPEAALESLKNETKHLLSLVIGLYGTAFLFGKDQESRRFVNGLIRKVKVSFKDHYNSIKQLQGEMINFYSDLQKQQLEETESAKLAQLMSAIGNSLYAAKGIKDIEDDLDTFRKSSRSAINRLYDGYAEASKSMIQRFLELLDSENEQTYFEELGNLLLIIQKDYDALLSTVYDRSHRKHLEEVDIATVLNVNRELYASNKAIIMAMKDYLLSPEQASEFENLPAFR</sequence>
<keyword evidence="8" id="KW-1185">Reference proteome</keyword>
<comment type="subcellular location">
    <subcellularLocation>
        <location evidence="1">Cell membrane</location>
        <topology evidence="1">Multi-pass membrane protein</topology>
    </subcellularLocation>
</comment>
<dbReference type="GO" id="GO:0005436">
    <property type="term" value="F:sodium:phosphate symporter activity"/>
    <property type="evidence" value="ECO:0007669"/>
    <property type="project" value="InterPro"/>
</dbReference>
<dbReference type="AlphaFoldDB" id="A0A150XUV1"/>
<feature type="transmembrane region" description="Helical" evidence="6">
    <location>
        <begin position="115"/>
        <end position="131"/>
    </location>
</feature>
<dbReference type="Pfam" id="PF02690">
    <property type="entry name" value="Na_Pi_cotrans"/>
    <property type="match status" value="2"/>
</dbReference>
<name>A0A150XUV1_9BACT</name>
<feature type="transmembrane region" description="Helical" evidence="6">
    <location>
        <begin position="249"/>
        <end position="274"/>
    </location>
</feature>
<dbReference type="NCBIfam" id="NF037997">
    <property type="entry name" value="Na_Pi_symport"/>
    <property type="match status" value="1"/>
</dbReference>
<keyword evidence="4 6" id="KW-1133">Transmembrane helix</keyword>
<evidence type="ECO:0000313" key="7">
    <source>
        <dbReference type="EMBL" id="KYG82476.1"/>
    </source>
</evidence>
<evidence type="ECO:0000256" key="2">
    <source>
        <dbReference type="ARBA" id="ARBA00022475"/>
    </source>
</evidence>
<accession>A0A150XUV1</accession>
<proteinExistence type="predicted"/>
<evidence type="ECO:0008006" key="9">
    <source>
        <dbReference type="Google" id="ProtNLM"/>
    </source>
</evidence>
<keyword evidence="3 6" id="KW-0812">Transmembrane</keyword>
<evidence type="ECO:0000256" key="5">
    <source>
        <dbReference type="ARBA" id="ARBA00023136"/>
    </source>
</evidence>
<evidence type="ECO:0000256" key="4">
    <source>
        <dbReference type="ARBA" id="ARBA00022989"/>
    </source>
</evidence>
<dbReference type="RefSeq" id="WP_068412470.1">
    <property type="nucleotide sequence ID" value="NZ_LRDB01000003.1"/>
</dbReference>
<keyword evidence="2" id="KW-1003">Cell membrane</keyword>
<dbReference type="EMBL" id="LRDB01000003">
    <property type="protein sequence ID" value="KYG82476.1"/>
    <property type="molecule type" value="Genomic_DNA"/>
</dbReference>
<reference evidence="7 8" key="1">
    <citation type="submission" date="2016-01" db="EMBL/GenBank/DDBJ databases">
        <title>Genome sequencing of Roseivirga echinicomitans KMM 6058.</title>
        <authorList>
            <person name="Selvaratnam C."/>
            <person name="Thevarajoo S."/>
            <person name="Goh K.M."/>
            <person name="Ee R."/>
            <person name="Chan K.-G."/>
            <person name="Chong C.S."/>
        </authorList>
    </citation>
    <scope>NUCLEOTIDE SEQUENCE [LARGE SCALE GENOMIC DNA]</scope>
    <source>
        <strain evidence="7 8">KMM 6058</strain>
    </source>
</reference>
<dbReference type="PANTHER" id="PTHR10010">
    <property type="entry name" value="SOLUTE CARRIER FAMILY 34 SODIUM PHOSPHATE , MEMBER 2-RELATED"/>
    <property type="match status" value="1"/>
</dbReference>
<feature type="transmembrane region" description="Helical" evidence="6">
    <location>
        <begin position="280"/>
        <end position="302"/>
    </location>
</feature>
<dbReference type="PANTHER" id="PTHR10010:SF46">
    <property type="entry name" value="SODIUM-DEPENDENT PHOSPHATE TRANSPORT PROTEIN 2B"/>
    <property type="match status" value="1"/>
</dbReference>
<evidence type="ECO:0000256" key="1">
    <source>
        <dbReference type="ARBA" id="ARBA00004651"/>
    </source>
</evidence>
<dbReference type="GO" id="GO:0044341">
    <property type="term" value="P:sodium-dependent phosphate transport"/>
    <property type="evidence" value="ECO:0007669"/>
    <property type="project" value="InterPro"/>
</dbReference>
<organism evidence="7 8">
    <name type="scientific">Roseivirga echinicomitans</name>
    <dbReference type="NCBI Taxonomy" id="296218"/>
    <lineage>
        <taxon>Bacteria</taxon>
        <taxon>Pseudomonadati</taxon>
        <taxon>Bacteroidota</taxon>
        <taxon>Cytophagia</taxon>
        <taxon>Cytophagales</taxon>
        <taxon>Roseivirgaceae</taxon>
        <taxon>Roseivirga</taxon>
    </lineage>
</organism>
<gene>
    <name evidence="7" type="ORF">AWN68_14575</name>
</gene>
<dbReference type="GO" id="GO:0005886">
    <property type="term" value="C:plasma membrane"/>
    <property type="evidence" value="ECO:0007669"/>
    <property type="project" value="UniProtKB-SubCell"/>
</dbReference>
<feature type="transmembrane region" description="Helical" evidence="6">
    <location>
        <begin position="137"/>
        <end position="156"/>
    </location>
</feature>
<feature type="transmembrane region" description="Helical" evidence="6">
    <location>
        <begin position="177"/>
        <end position="202"/>
    </location>
</feature>
<evidence type="ECO:0000313" key="8">
    <source>
        <dbReference type="Proteomes" id="UP000075615"/>
    </source>
</evidence>
<keyword evidence="5 6" id="KW-0472">Membrane</keyword>
<comment type="caution">
    <text evidence="7">The sequence shown here is derived from an EMBL/GenBank/DDBJ whole genome shotgun (WGS) entry which is preliminary data.</text>
</comment>
<feature type="transmembrane region" description="Helical" evidence="6">
    <location>
        <begin position="50"/>
        <end position="80"/>
    </location>
</feature>
<protein>
    <recommendedName>
        <fullName evidence="9">Na/Pi cotransporter</fullName>
    </recommendedName>
</protein>
<evidence type="ECO:0000256" key="6">
    <source>
        <dbReference type="SAM" id="Phobius"/>
    </source>
</evidence>
<dbReference type="STRING" id="296218.AWN68_14575"/>
<feature type="transmembrane region" description="Helical" evidence="6">
    <location>
        <begin position="86"/>
        <end position="108"/>
    </location>
</feature>
<dbReference type="Proteomes" id="UP000075615">
    <property type="component" value="Unassembled WGS sequence"/>
</dbReference>